<sequence>MQESADGIDDMTVFADNPADVGVVYFEGKCSITAGYLEFVGMGKKRSNQKAQEVFHTLV</sequence>
<accession>A0A1F4Z7W7</accession>
<gene>
    <name evidence="1" type="ORF">A3E17_05435</name>
</gene>
<dbReference type="Proteomes" id="UP000178993">
    <property type="component" value="Unassembled WGS sequence"/>
</dbReference>
<comment type="caution">
    <text evidence="1">The sequence shown here is derived from an EMBL/GenBank/DDBJ whole genome shotgun (WGS) entry which is preliminary data.</text>
</comment>
<proteinExistence type="predicted"/>
<dbReference type="AlphaFoldDB" id="A0A1F4Z7W7"/>
<reference evidence="1 2" key="1">
    <citation type="journal article" date="2016" name="Nat. Commun.">
        <title>Thousands of microbial genomes shed light on interconnected biogeochemical processes in an aquifer system.</title>
        <authorList>
            <person name="Anantharaman K."/>
            <person name="Brown C.T."/>
            <person name="Hug L.A."/>
            <person name="Sharon I."/>
            <person name="Castelle C.J."/>
            <person name="Probst A.J."/>
            <person name="Thomas B.C."/>
            <person name="Singh A."/>
            <person name="Wilkins M.J."/>
            <person name="Karaoz U."/>
            <person name="Brodie E.L."/>
            <person name="Williams K.H."/>
            <person name="Hubbard S.S."/>
            <person name="Banfield J.F."/>
        </authorList>
    </citation>
    <scope>NUCLEOTIDE SEQUENCE [LARGE SCALE GENOMIC DNA]</scope>
</reference>
<organism evidence="1 2">
    <name type="scientific">Candidatus Amesbacteria bacterium RIFCSPHIGHO2_12_FULL_48_14</name>
    <dbReference type="NCBI Taxonomy" id="1797257"/>
    <lineage>
        <taxon>Bacteria</taxon>
        <taxon>Candidatus Amesiibacteriota</taxon>
    </lineage>
</organism>
<name>A0A1F4Z7W7_9BACT</name>
<evidence type="ECO:0000313" key="1">
    <source>
        <dbReference type="EMBL" id="OGD01504.1"/>
    </source>
</evidence>
<dbReference type="EMBL" id="MEXL01000042">
    <property type="protein sequence ID" value="OGD01504.1"/>
    <property type="molecule type" value="Genomic_DNA"/>
</dbReference>
<protein>
    <submittedName>
        <fullName evidence="1">Uncharacterized protein</fullName>
    </submittedName>
</protein>
<evidence type="ECO:0000313" key="2">
    <source>
        <dbReference type="Proteomes" id="UP000178993"/>
    </source>
</evidence>